<evidence type="ECO:0000256" key="1">
    <source>
        <dbReference type="ARBA" id="ARBA00010645"/>
    </source>
</evidence>
<comment type="similarity">
    <text evidence="1 2">Belongs to the UPF0125 (RnfH) family.</text>
</comment>
<dbReference type="OrthoDB" id="9796575at2"/>
<dbReference type="SUPFAM" id="SSF54285">
    <property type="entry name" value="MoaD/ThiS"/>
    <property type="match status" value="1"/>
</dbReference>
<dbReference type="Proteomes" id="UP000304864">
    <property type="component" value="Chromosome"/>
</dbReference>
<dbReference type="InterPro" id="IPR037021">
    <property type="entry name" value="RnfH_sf"/>
</dbReference>
<dbReference type="PANTHER" id="PTHR37483">
    <property type="entry name" value="UPF0125 PROTEIN RATB"/>
    <property type="match status" value="1"/>
</dbReference>
<evidence type="ECO:0000313" key="5">
    <source>
        <dbReference type="Proteomes" id="UP000304864"/>
    </source>
</evidence>
<dbReference type="Gene3D" id="3.10.20.280">
    <property type="entry name" value="RnfH-like"/>
    <property type="match status" value="1"/>
</dbReference>
<evidence type="ECO:0000313" key="4">
    <source>
        <dbReference type="EMBL" id="QCU89961.1"/>
    </source>
</evidence>
<organism evidence="4 5">
    <name type="scientific">Thiomicrorhabdus sediminis</name>
    <dbReference type="NCBI Taxonomy" id="2580412"/>
    <lineage>
        <taxon>Bacteria</taxon>
        <taxon>Pseudomonadati</taxon>
        <taxon>Pseudomonadota</taxon>
        <taxon>Gammaproteobacteria</taxon>
        <taxon>Thiotrichales</taxon>
        <taxon>Piscirickettsiaceae</taxon>
        <taxon>Thiomicrorhabdus</taxon>
    </lineage>
</organism>
<evidence type="ECO:0000256" key="2">
    <source>
        <dbReference type="HAMAP-Rule" id="MF_00460"/>
    </source>
</evidence>
<dbReference type="InterPro" id="IPR016155">
    <property type="entry name" value="Mopterin_synth/thiamin_S_b"/>
</dbReference>
<feature type="region of interest" description="Disordered" evidence="3">
    <location>
        <begin position="75"/>
        <end position="105"/>
    </location>
</feature>
<evidence type="ECO:0000256" key="3">
    <source>
        <dbReference type="SAM" id="MobiDB-lite"/>
    </source>
</evidence>
<keyword evidence="5" id="KW-1185">Reference proteome</keyword>
<dbReference type="PANTHER" id="PTHR37483:SF1">
    <property type="entry name" value="UPF0125 PROTEIN RATB"/>
    <property type="match status" value="1"/>
</dbReference>
<dbReference type="NCBIfam" id="NF002490">
    <property type="entry name" value="PRK01777.1"/>
    <property type="match status" value="1"/>
</dbReference>
<dbReference type="KEGG" id="thig:FE785_04595"/>
<dbReference type="Pfam" id="PF03658">
    <property type="entry name" value="Ub-RnfH"/>
    <property type="match status" value="1"/>
</dbReference>
<dbReference type="EMBL" id="CP040602">
    <property type="protein sequence ID" value="QCU89961.1"/>
    <property type="molecule type" value="Genomic_DNA"/>
</dbReference>
<dbReference type="AlphaFoldDB" id="A0A4P9K5A1"/>
<dbReference type="RefSeq" id="WP_138564638.1">
    <property type="nucleotide sequence ID" value="NZ_CP040602.1"/>
</dbReference>
<reference evidence="4 5" key="1">
    <citation type="submission" date="2019-05" db="EMBL/GenBank/DDBJ databases">
        <title>Thiomicrorhabdus sediminis sp. nov, a novel sulfur-oxidizing bacterium isolated from coastal sediment.</title>
        <authorList>
            <person name="Liu X."/>
        </authorList>
    </citation>
    <scope>NUCLEOTIDE SEQUENCE [LARGE SCALE GENOMIC DNA]</scope>
    <source>
        <strain evidence="4 5">G1</strain>
    </source>
</reference>
<sequence length="105" mass="12149">MSEQINIEVAYALRDEQYLFTEKVAPGTTIAEALAQSRLLHELPDLNIDKVGIFGRLEKPDTVLREGDRIEVYRPLKADPKDRRRKQVEQERQAEKQSKENASKK</sequence>
<protein>
    <recommendedName>
        <fullName evidence="2">UPF0125 protein FE785_04595</fullName>
    </recommendedName>
</protein>
<dbReference type="InterPro" id="IPR005346">
    <property type="entry name" value="RnfH"/>
</dbReference>
<name>A0A4P9K5A1_9GAMM</name>
<accession>A0A4P9K5A1</accession>
<gene>
    <name evidence="4" type="ORF">FE785_04595</name>
</gene>
<dbReference type="HAMAP" id="MF_00460">
    <property type="entry name" value="UPF0125_RnfH"/>
    <property type="match status" value="1"/>
</dbReference>
<proteinExistence type="inferred from homology"/>